<dbReference type="PANTHER" id="PTHR46915">
    <property type="entry name" value="UBIQUITIN-LIKE PROTEASE 4-RELATED"/>
    <property type="match status" value="1"/>
</dbReference>
<dbReference type="RefSeq" id="XP_046060288.1">
    <property type="nucleotide sequence ID" value="XM_046205831.1"/>
</dbReference>
<dbReference type="EMBL" id="JAEUBE010000352">
    <property type="protein sequence ID" value="KAH3664008.1"/>
    <property type="molecule type" value="Genomic_DNA"/>
</dbReference>
<evidence type="ECO:0000256" key="4">
    <source>
        <dbReference type="ARBA" id="ARBA00022807"/>
    </source>
</evidence>
<reference evidence="7" key="1">
    <citation type="journal article" date="2021" name="Open Biol.">
        <title>Shared evolutionary footprints suggest mitochondrial oxidative damage underlies multiple complex I losses in fungi.</title>
        <authorList>
            <person name="Schikora-Tamarit M.A."/>
            <person name="Marcet-Houben M."/>
            <person name="Nosek J."/>
            <person name="Gabaldon T."/>
        </authorList>
    </citation>
    <scope>NUCLEOTIDE SEQUENCE</scope>
    <source>
        <strain evidence="7">CBS6075</strain>
    </source>
</reference>
<feature type="region of interest" description="Disordered" evidence="5">
    <location>
        <begin position="645"/>
        <end position="690"/>
    </location>
</feature>
<dbReference type="PROSITE" id="PS50600">
    <property type="entry name" value="ULP_PROTEASE"/>
    <property type="match status" value="1"/>
</dbReference>
<comment type="caution">
    <text evidence="7">The sequence shown here is derived from an EMBL/GenBank/DDBJ whole genome shotgun (WGS) entry which is preliminary data.</text>
</comment>
<feature type="domain" description="Ubiquitin-like protease family profile" evidence="6">
    <location>
        <begin position="291"/>
        <end position="487"/>
    </location>
</feature>
<protein>
    <recommendedName>
        <fullName evidence="6">Ubiquitin-like protease family profile domain-containing protein</fullName>
    </recommendedName>
</protein>
<dbReference type="AlphaFoldDB" id="A0A9P8T2N4"/>
<reference evidence="7" key="2">
    <citation type="submission" date="2021-01" db="EMBL/GenBank/DDBJ databases">
        <authorList>
            <person name="Schikora-Tamarit M.A."/>
        </authorList>
    </citation>
    <scope>NUCLEOTIDE SEQUENCE</scope>
    <source>
        <strain evidence="7">CBS6075</strain>
    </source>
</reference>
<dbReference type="Pfam" id="PF02902">
    <property type="entry name" value="Peptidase_C48"/>
    <property type="match status" value="1"/>
</dbReference>
<dbReference type="InterPro" id="IPR038765">
    <property type="entry name" value="Papain-like_cys_pep_sf"/>
</dbReference>
<feature type="compositionally biased region" description="Basic and acidic residues" evidence="5">
    <location>
        <begin position="647"/>
        <end position="659"/>
    </location>
</feature>
<dbReference type="GO" id="GO:0008234">
    <property type="term" value="F:cysteine-type peptidase activity"/>
    <property type="evidence" value="ECO:0007669"/>
    <property type="project" value="UniProtKB-KW"/>
</dbReference>
<keyword evidence="8" id="KW-1185">Reference proteome</keyword>
<keyword evidence="2" id="KW-0645">Protease</keyword>
<dbReference type="OrthoDB" id="442460at2759"/>
<gene>
    <name evidence="7" type="ORF">OGAPHI_004722</name>
</gene>
<dbReference type="Gene3D" id="3.40.395.10">
    <property type="entry name" value="Adenoviral Proteinase, Chain A"/>
    <property type="match status" value="1"/>
</dbReference>
<dbReference type="Proteomes" id="UP000769157">
    <property type="component" value="Unassembled WGS sequence"/>
</dbReference>
<keyword evidence="3" id="KW-0378">Hydrolase</keyword>
<keyword evidence="4" id="KW-0788">Thiol protease</keyword>
<name>A0A9P8T2N4_9ASCO</name>
<dbReference type="GO" id="GO:0016926">
    <property type="term" value="P:protein desumoylation"/>
    <property type="evidence" value="ECO:0007669"/>
    <property type="project" value="UniProtKB-ARBA"/>
</dbReference>
<feature type="region of interest" description="Disordered" evidence="5">
    <location>
        <begin position="596"/>
        <end position="633"/>
    </location>
</feature>
<comment type="similarity">
    <text evidence="1">Belongs to the peptidase C48 family.</text>
</comment>
<evidence type="ECO:0000313" key="8">
    <source>
        <dbReference type="Proteomes" id="UP000769157"/>
    </source>
</evidence>
<dbReference type="GO" id="GO:0019783">
    <property type="term" value="F:ubiquitin-like protein peptidase activity"/>
    <property type="evidence" value="ECO:0007669"/>
    <property type="project" value="UniProtKB-ARBA"/>
</dbReference>
<dbReference type="SUPFAM" id="SSF54001">
    <property type="entry name" value="Cysteine proteinases"/>
    <property type="match status" value="1"/>
</dbReference>
<dbReference type="GeneID" id="70236687"/>
<evidence type="ECO:0000256" key="2">
    <source>
        <dbReference type="ARBA" id="ARBA00022670"/>
    </source>
</evidence>
<dbReference type="GO" id="GO:0006508">
    <property type="term" value="P:proteolysis"/>
    <property type="evidence" value="ECO:0007669"/>
    <property type="project" value="UniProtKB-KW"/>
</dbReference>
<evidence type="ECO:0000256" key="1">
    <source>
        <dbReference type="ARBA" id="ARBA00005234"/>
    </source>
</evidence>
<dbReference type="PANTHER" id="PTHR46915:SF2">
    <property type="entry name" value="UBIQUITIN-LIKE PROTEASE 4"/>
    <property type="match status" value="1"/>
</dbReference>
<accession>A0A9P8T2N4</accession>
<proteinExistence type="inferred from homology"/>
<sequence>MFDNEPPYKRKAFGSLNGPRLKSAQVRQIKPSDSLLRASPTKITIPRQIEVDTRERGRGSQRQQGAKFNLRRVRLFTTASATPNTVSDQICLNSQSKRLTIYSLQANDEVYFAINYPQIKSVDFCSNPESSFHFVINLEHSINGTYRNRNIHITRVWVFVSLSDESGYEQLVRDLGEGVTCNKLTAAEMNNAYMKKEEPVATVKSPTRIEPIAPSTFYGKSPAKLTPFSSDLDSSNILDAPRARQTRNAAQVQIDEELDTLAEFQDENIDRDDQIVFDPPLKYRFASRKSMIVSNKDFNSLYNGNWVNDSIVDFFMQYNLQRARKAGTLGASRIELFNSFFYTKLTMFEPDTDYYANVRSWFKSNDTLFDNDFVVIPIMKDLHWFFVLITNLPRLRHFGSTDTEPEVLDGLLTVKKKPIANIFVLDSLQKLQPNIASPIKNFLVAYAKDKYNLDIPISHIRRQTCNIPQQKNFNDCGLHVIYNANKFFENPDEFKAKILTEFRRKRSSKYFANALFDDDERKVIRKRLRDELVSLLREQVAKDGGDVSTVGVETYGSRKARGLREPSEEAELPGSDLVLDDEIQIVNEISHGVQSKQFRSESEELESQESDAPIRLASSESAERAPLDEKVSLVLDDNGSLQEVVEVSDRKRASNKENSGRQNVPVEVVDSDTLEPSRRRQSMRSFIKLT</sequence>
<evidence type="ECO:0000256" key="3">
    <source>
        <dbReference type="ARBA" id="ARBA00022801"/>
    </source>
</evidence>
<organism evidence="7 8">
    <name type="scientific">Ogataea philodendri</name>
    <dbReference type="NCBI Taxonomy" id="1378263"/>
    <lineage>
        <taxon>Eukaryota</taxon>
        <taxon>Fungi</taxon>
        <taxon>Dikarya</taxon>
        <taxon>Ascomycota</taxon>
        <taxon>Saccharomycotina</taxon>
        <taxon>Pichiomycetes</taxon>
        <taxon>Pichiales</taxon>
        <taxon>Pichiaceae</taxon>
        <taxon>Ogataea</taxon>
    </lineage>
</organism>
<evidence type="ECO:0000259" key="6">
    <source>
        <dbReference type="PROSITE" id="PS50600"/>
    </source>
</evidence>
<dbReference type="InterPro" id="IPR003653">
    <property type="entry name" value="Peptidase_C48_C"/>
</dbReference>
<feature type="compositionally biased region" description="Basic and acidic residues" evidence="5">
    <location>
        <begin position="621"/>
        <end position="631"/>
    </location>
</feature>
<evidence type="ECO:0000313" key="7">
    <source>
        <dbReference type="EMBL" id="KAH3664008.1"/>
    </source>
</evidence>
<evidence type="ECO:0000256" key="5">
    <source>
        <dbReference type="SAM" id="MobiDB-lite"/>
    </source>
</evidence>